<name>A0AAV2FTC6_9ROSI</name>
<evidence type="ECO:0000313" key="3">
    <source>
        <dbReference type="EMBL" id="CAL1400903.1"/>
    </source>
</evidence>
<evidence type="ECO:0000256" key="2">
    <source>
        <dbReference type="SAM" id="MobiDB-lite"/>
    </source>
</evidence>
<reference evidence="3 4" key="1">
    <citation type="submission" date="2024-04" db="EMBL/GenBank/DDBJ databases">
        <authorList>
            <person name="Fracassetti M."/>
        </authorList>
    </citation>
    <scope>NUCLEOTIDE SEQUENCE [LARGE SCALE GENOMIC DNA]</scope>
</reference>
<dbReference type="InterPro" id="IPR051238">
    <property type="entry name" value="GDSL_esterase/lipase"/>
</dbReference>
<proteinExistence type="inferred from homology"/>
<dbReference type="AlphaFoldDB" id="A0AAV2FTC6"/>
<keyword evidence="4" id="KW-1185">Reference proteome</keyword>
<feature type="region of interest" description="Disordered" evidence="2">
    <location>
        <begin position="73"/>
        <end position="95"/>
    </location>
</feature>
<accession>A0AAV2FTC6</accession>
<dbReference type="PANTHER" id="PTHR45650">
    <property type="entry name" value="GDSL-LIKE LIPASE/ACYLHYDROLASE-RELATED"/>
    <property type="match status" value="1"/>
</dbReference>
<sequence length="95" mass="10451">MFDAGNNNKMKANYHPSGIDFHSGVEIGRYSNGRLTTDIIGELLGFKSSISPSASAPNDSEIMSTMKLIQEEKELTIGTEKESLDGQKNRERVSE</sequence>
<organism evidence="3 4">
    <name type="scientific">Linum trigynum</name>
    <dbReference type="NCBI Taxonomy" id="586398"/>
    <lineage>
        <taxon>Eukaryota</taxon>
        <taxon>Viridiplantae</taxon>
        <taxon>Streptophyta</taxon>
        <taxon>Embryophyta</taxon>
        <taxon>Tracheophyta</taxon>
        <taxon>Spermatophyta</taxon>
        <taxon>Magnoliopsida</taxon>
        <taxon>eudicotyledons</taxon>
        <taxon>Gunneridae</taxon>
        <taxon>Pentapetalae</taxon>
        <taxon>rosids</taxon>
        <taxon>fabids</taxon>
        <taxon>Malpighiales</taxon>
        <taxon>Linaceae</taxon>
        <taxon>Linum</taxon>
    </lineage>
</organism>
<evidence type="ECO:0000313" key="4">
    <source>
        <dbReference type="Proteomes" id="UP001497516"/>
    </source>
</evidence>
<comment type="similarity">
    <text evidence="1">Belongs to the 'GDSL' lipolytic enzyme family.</text>
</comment>
<evidence type="ECO:0000256" key="1">
    <source>
        <dbReference type="ARBA" id="ARBA00008668"/>
    </source>
</evidence>
<dbReference type="PANTHER" id="PTHR45650:SF9">
    <property type="entry name" value="SGNH HYDROLASE-TYPE ESTERASE DOMAIN-CONTAINING PROTEIN"/>
    <property type="match status" value="1"/>
</dbReference>
<dbReference type="Proteomes" id="UP001497516">
    <property type="component" value="Chromosome 7"/>
</dbReference>
<gene>
    <name evidence="3" type="ORF">LTRI10_LOCUS41003</name>
</gene>
<protein>
    <submittedName>
        <fullName evidence="3">Uncharacterized protein</fullName>
    </submittedName>
</protein>
<dbReference type="EMBL" id="OZ034820">
    <property type="protein sequence ID" value="CAL1400903.1"/>
    <property type="molecule type" value="Genomic_DNA"/>
</dbReference>